<dbReference type="RefSeq" id="WP_191203134.1">
    <property type="nucleotide sequence ID" value="NZ_JACXZA010000002.1"/>
</dbReference>
<dbReference type="Proteomes" id="UP000609346">
    <property type="component" value="Unassembled WGS sequence"/>
</dbReference>
<proteinExistence type="predicted"/>
<sequence>MRIRWIPALVSVVVGVGLLFGGWYTYDQFAVKGPLEKAINKLPDVVDSTSSFDNGAAKVSLTLDEGANLRSVYDQLTNDGASVLKGRELKLDVSGAVSSDELDKLWSTVLFDVAQAMETKTYSQIPAALDKLAAENAGLTVNTEMDDTNVYVTLHKGEAVKYIILPRTPATMEVWNNASKL</sequence>
<reference evidence="2 3" key="1">
    <citation type="submission" date="2020-09" db="EMBL/GenBank/DDBJ databases">
        <title>Paenibacillus sp. strain PR3 16S rRNA gene Genome sequencing and assembly.</title>
        <authorList>
            <person name="Kim J."/>
        </authorList>
    </citation>
    <scope>NUCLEOTIDE SEQUENCE [LARGE SCALE GENOMIC DNA]</scope>
    <source>
        <strain evidence="2 3">PR3</strain>
    </source>
</reference>
<evidence type="ECO:0000256" key="1">
    <source>
        <dbReference type="SAM" id="Phobius"/>
    </source>
</evidence>
<accession>A0ABR8MWD4</accession>
<keyword evidence="1" id="KW-0812">Transmembrane</keyword>
<dbReference type="EMBL" id="JACXZA010000002">
    <property type="protein sequence ID" value="MBD3918839.1"/>
    <property type="molecule type" value="Genomic_DNA"/>
</dbReference>
<protein>
    <submittedName>
        <fullName evidence="2">Uncharacterized protein</fullName>
    </submittedName>
</protein>
<feature type="transmembrane region" description="Helical" evidence="1">
    <location>
        <begin position="6"/>
        <end position="26"/>
    </location>
</feature>
<evidence type="ECO:0000313" key="3">
    <source>
        <dbReference type="Proteomes" id="UP000609346"/>
    </source>
</evidence>
<organism evidence="2 3">
    <name type="scientific">Paenibacillus terricola</name>
    <dbReference type="NCBI Taxonomy" id="2763503"/>
    <lineage>
        <taxon>Bacteria</taxon>
        <taxon>Bacillati</taxon>
        <taxon>Bacillota</taxon>
        <taxon>Bacilli</taxon>
        <taxon>Bacillales</taxon>
        <taxon>Paenibacillaceae</taxon>
        <taxon>Paenibacillus</taxon>
    </lineage>
</organism>
<keyword evidence="3" id="KW-1185">Reference proteome</keyword>
<evidence type="ECO:0000313" key="2">
    <source>
        <dbReference type="EMBL" id="MBD3918839.1"/>
    </source>
</evidence>
<keyword evidence="1" id="KW-0472">Membrane</keyword>
<gene>
    <name evidence="2" type="ORF">H8B09_08760</name>
</gene>
<comment type="caution">
    <text evidence="2">The sequence shown here is derived from an EMBL/GenBank/DDBJ whole genome shotgun (WGS) entry which is preliminary data.</text>
</comment>
<name>A0ABR8MWD4_9BACL</name>
<keyword evidence="1" id="KW-1133">Transmembrane helix</keyword>